<feature type="domain" description="Beta-hexosaminidase bacterial type N-terminal" evidence="7">
    <location>
        <begin position="7"/>
        <end position="131"/>
    </location>
</feature>
<reference evidence="9" key="1">
    <citation type="journal article" date="2019" name="Int. J. Syst. Evol. Microbiol.">
        <title>The Global Catalogue of Microorganisms (GCM) 10K type strain sequencing project: providing services to taxonomists for standard genome sequencing and annotation.</title>
        <authorList>
            <consortium name="The Broad Institute Genomics Platform"/>
            <consortium name="The Broad Institute Genome Sequencing Center for Infectious Disease"/>
            <person name="Wu L."/>
            <person name="Ma J."/>
        </authorList>
    </citation>
    <scope>NUCLEOTIDE SEQUENCE [LARGE SCALE GENOMIC DNA]</scope>
    <source>
        <strain evidence="9">CGMCC 1.10698</strain>
    </source>
</reference>
<evidence type="ECO:0000256" key="4">
    <source>
        <dbReference type="ARBA" id="ARBA00022801"/>
    </source>
</evidence>
<evidence type="ECO:0000256" key="1">
    <source>
        <dbReference type="ARBA" id="ARBA00001231"/>
    </source>
</evidence>
<evidence type="ECO:0000256" key="3">
    <source>
        <dbReference type="ARBA" id="ARBA00012663"/>
    </source>
</evidence>
<dbReference type="InterPro" id="IPR015883">
    <property type="entry name" value="Glyco_hydro_20_cat"/>
</dbReference>
<dbReference type="InterPro" id="IPR029018">
    <property type="entry name" value="Hex-like_dom2"/>
</dbReference>
<dbReference type="PANTHER" id="PTHR22600:SF57">
    <property type="entry name" value="BETA-N-ACETYLHEXOSAMINIDASE"/>
    <property type="match status" value="1"/>
</dbReference>
<dbReference type="Pfam" id="PF02838">
    <property type="entry name" value="Glyco_hydro_20b"/>
    <property type="match status" value="1"/>
</dbReference>
<dbReference type="EMBL" id="JBHSCQ010000010">
    <property type="protein sequence ID" value="MFC4265660.1"/>
    <property type="molecule type" value="Genomic_DNA"/>
</dbReference>
<keyword evidence="9" id="KW-1185">Reference proteome</keyword>
<feature type="domain" description="Glycoside hydrolase family 20 catalytic" evidence="6">
    <location>
        <begin position="135"/>
        <end position="477"/>
    </location>
</feature>
<sequence length="549" mass="60867">MPFTALPLLPRPVHEEQMPGEFMLTAQTTLSHHPGLESVAISLQNSLRSATGFPVPVDVEQGNISLLLDPGLGESEYSVSISPNTVEILGGDAAGVFYGCQTFLQLLPAAIFRSAPVANVQWSAPACHIADKPRFGWRGIMLDVVRHFLPKREIFRFIDLMAMHKLNTLHLHLSDDQGWRVEILRYPKLTQIGAWRRETQVGAGANAGADGRPHGGYYTQGDIREIVAYARLRFIDVVPEIETPGHVQAALAAYPELGVTDQTLEVYTRWGINYNVLNVEDSTVEFFNNVFDEIMDIFPGKYIGVGGDECPKDQWRNDPRSLERMADLGLNRVEDLQSWFIAQMETHISAHGRRIFGWDEILEGELAPTATVASWRGMTGARSAARRGHDVVCCPDDLAYFDYRQSLLPSEPIPVSIPLGVAEVYGFDPVPHGLSPEQALHILGGQANLWTEHIDSARMLDYMAFPRLCAMAEVLWATGEKDLAAFTPRLEAHLARLDAVGVEYRQAEGPLPWQQRPGVKGRPETHQERAALIAKLVASIKSSPDDDLS</sequence>
<dbReference type="InterPro" id="IPR025705">
    <property type="entry name" value="Beta_hexosaminidase_sua/sub"/>
</dbReference>
<dbReference type="InterPro" id="IPR017853">
    <property type="entry name" value="GH"/>
</dbReference>
<evidence type="ECO:0000313" key="9">
    <source>
        <dbReference type="Proteomes" id="UP001595773"/>
    </source>
</evidence>
<dbReference type="EC" id="3.2.1.52" evidence="3"/>
<comment type="similarity">
    <text evidence="2">Belongs to the glycosyl hydrolase 20 family.</text>
</comment>
<dbReference type="Gene3D" id="3.30.379.10">
    <property type="entry name" value="Chitobiase/beta-hexosaminidase domain 2-like"/>
    <property type="match status" value="1"/>
</dbReference>
<protein>
    <recommendedName>
        <fullName evidence="3">beta-N-acetylhexosaminidase</fullName>
        <ecNumber evidence="3">3.2.1.52</ecNumber>
    </recommendedName>
</protein>
<dbReference type="SUPFAM" id="SSF51445">
    <property type="entry name" value="(Trans)glycosidases"/>
    <property type="match status" value="1"/>
</dbReference>
<keyword evidence="5" id="KW-0326">Glycosidase</keyword>
<dbReference type="SUPFAM" id="SSF55545">
    <property type="entry name" value="beta-N-acetylhexosaminidase-like domain"/>
    <property type="match status" value="1"/>
</dbReference>
<organism evidence="8 9">
    <name type="scientific">Arthrobacter cryoconiti</name>
    <dbReference type="NCBI Taxonomy" id="748907"/>
    <lineage>
        <taxon>Bacteria</taxon>
        <taxon>Bacillati</taxon>
        <taxon>Actinomycetota</taxon>
        <taxon>Actinomycetes</taxon>
        <taxon>Micrococcales</taxon>
        <taxon>Micrococcaceae</taxon>
        <taxon>Arthrobacter</taxon>
    </lineage>
</organism>
<evidence type="ECO:0000256" key="5">
    <source>
        <dbReference type="ARBA" id="ARBA00023295"/>
    </source>
</evidence>
<dbReference type="RefSeq" id="WP_230067553.1">
    <property type="nucleotide sequence ID" value="NZ_BAABLL010000004.1"/>
</dbReference>
<name>A0ABV8R151_9MICC</name>
<gene>
    <name evidence="8" type="ORF">ACFOW9_08600</name>
</gene>
<dbReference type="Proteomes" id="UP001595773">
    <property type="component" value="Unassembled WGS sequence"/>
</dbReference>
<dbReference type="PRINTS" id="PR00738">
    <property type="entry name" value="GLHYDRLASE20"/>
</dbReference>
<comment type="catalytic activity">
    <reaction evidence="1">
        <text>Hydrolysis of terminal non-reducing N-acetyl-D-hexosamine residues in N-acetyl-beta-D-hexosaminides.</text>
        <dbReference type="EC" id="3.2.1.52"/>
    </reaction>
</comment>
<evidence type="ECO:0000259" key="7">
    <source>
        <dbReference type="Pfam" id="PF02838"/>
    </source>
</evidence>
<dbReference type="CDD" id="cd06563">
    <property type="entry name" value="GH20_chitobiase-like"/>
    <property type="match status" value="1"/>
</dbReference>
<comment type="caution">
    <text evidence="8">The sequence shown here is derived from an EMBL/GenBank/DDBJ whole genome shotgun (WGS) entry which is preliminary data.</text>
</comment>
<dbReference type="Gene3D" id="3.20.20.80">
    <property type="entry name" value="Glycosidases"/>
    <property type="match status" value="1"/>
</dbReference>
<proteinExistence type="inferred from homology"/>
<keyword evidence="4" id="KW-0378">Hydrolase</keyword>
<evidence type="ECO:0000313" key="8">
    <source>
        <dbReference type="EMBL" id="MFC4265660.1"/>
    </source>
</evidence>
<dbReference type="PANTHER" id="PTHR22600">
    <property type="entry name" value="BETA-HEXOSAMINIDASE"/>
    <property type="match status" value="1"/>
</dbReference>
<dbReference type="Pfam" id="PF00728">
    <property type="entry name" value="Glyco_hydro_20"/>
    <property type="match status" value="1"/>
</dbReference>
<dbReference type="PIRSF" id="PIRSF001093">
    <property type="entry name" value="B-hxosamndse_ab_euk"/>
    <property type="match status" value="1"/>
</dbReference>
<evidence type="ECO:0000256" key="2">
    <source>
        <dbReference type="ARBA" id="ARBA00006285"/>
    </source>
</evidence>
<dbReference type="InterPro" id="IPR015882">
    <property type="entry name" value="HEX_bac_N"/>
</dbReference>
<evidence type="ECO:0000259" key="6">
    <source>
        <dbReference type="Pfam" id="PF00728"/>
    </source>
</evidence>
<accession>A0ABV8R151</accession>